<comment type="similarity">
    <text evidence="4">Belongs to the phospholipase D family. MitoPLD/Zucchini subfamily.</text>
</comment>
<dbReference type="GO" id="GO:0034587">
    <property type="term" value="P:piRNA processing"/>
    <property type="evidence" value="ECO:0007669"/>
    <property type="project" value="TreeGrafter"/>
</dbReference>
<dbReference type="PANTHER" id="PTHR43856:SF1">
    <property type="entry name" value="MITOCHONDRIAL CARDIOLIPIN HYDROLASE"/>
    <property type="match status" value="1"/>
</dbReference>
<keyword evidence="9" id="KW-1185">Reference proteome</keyword>
<keyword evidence="3" id="KW-0443">Lipid metabolism</keyword>
<proteinExistence type="inferred from homology"/>
<comment type="caution">
    <text evidence="8">The sequence shown here is derived from an EMBL/GenBank/DDBJ whole genome shotgun (WGS) entry which is preliminary data.</text>
</comment>
<feature type="domain" description="PLD phosphodiesterase" evidence="7">
    <location>
        <begin position="152"/>
        <end position="179"/>
    </location>
</feature>
<dbReference type="PROSITE" id="PS50035">
    <property type="entry name" value="PLD"/>
    <property type="match status" value="1"/>
</dbReference>
<keyword evidence="2" id="KW-0442">Lipid degradation</keyword>
<evidence type="ECO:0000256" key="5">
    <source>
        <dbReference type="ARBA" id="ARBA00040549"/>
    </source>
</evidence>
<dbReference type="InterPro" id="IPR025202">
    <property type="entry name" value="PLD-like_dom"/>
</dbReference>
<dbReference type="OrthoDB" id="5205528at2759"/>
<dbReference type="GO" id="GO:0005739">
    <property type="term" value="C:mitochondrion"/>
    <property type="evidence" value="ECO:0007669"/>
    <property type="project" value="TreeGrafter"/>
</dbReference>
<dbReference type="Pfam" id="PF13091">
    <property type="entry name" value="PLDc_2"/>
    <property type="match status" value="1"/>
</dbReference>
<dbReference type="InterPro" id="IPR051406">
    <property type="entry name" value="PLD_domain"/>
</dbReference>
<evidence type="ECO:0000256" key="6">
    <source>
        <dbReference type="ARBA" id="ARBA00043167"/>
    </source>
</evidence>
<dbReference type="InterPro" id="IPR001736">
    <property type="entry name" value="PLipase_D/transphosphatidylase"/>
</dbReference>
<dbReference type="Proteomes" id="UP000729913">
    <property type="component" value="Unassembled WGS sequence"/>
</dbReference>
<reference evidence="8" key="1">
    <citation type="submission" date="2020-03" db="EMBL/GenBank/DDBJ databases">
        <authorList>
            <person name="Chebbi M.A."/>
            <person name="Drezen J.M."/>
        </authorList>
    </citation>
    <scope>NUCLEOTIDE SEQUENCE</scope>
    <source>
        <tissue evidence="8">Whole body</tissue>
    </source>
</reference>
<accession>A0A8J5R6A8</accession>
<reference evidence="8" key="2">
    <citation type="submission" date="2021-04" db="EMBL/GenBank/DDBJ databases">
        <title>Genome-wide patterns of bracovirus chromosomal integration into multiple host tissues during parasitism.</title>
        <authorList>
            <person name="Chebbi M.A.C."/>
        </authorList>
    </citation>
    <scope>NUCLEOTIDE SEQUENCE</scope>
    <source>
        <tissue evidence="8">Whole body</tissue>
    </source>
</reference>
<dbReference type="AlphaFoldDB" id="A0A8J5R6A8"/>
<organism evidence="8 9">
    <name type="scientific">Cotesia typhae</name>
    <dbReference type="NCBI Taxonomy" id="2053667"/>
    <lineage>
        <taxon>Eukaryota</taxon>
        <taxon>Metazoa</taxon>
        <taxon>Ecdysozoa</taxon>
        <taxon>Arthropoda</taxon>
        <taxon>Hexapoda</taxon>
        <taxon>Insecta</taxon>
        <taxon>Pterygota</taxon>
        <taxon>Neoptera</taxon>
        <taxon>Endopterygota</taxon>
        <taxon>Hymenoptera</taxon>
        <taxon>Apocrita</taxon>
        <taxon>Ichneumonoidea</taxon>
        <taxon>Braconidae</taxon>
        <taxon>Microgastrinae</taxon>
        <taxon>Cotesia</taxon>
    </lineage>
</organism>
<dbReference type="EMBL" id="JAAOIC020000039">
    <property type="protein sequence ID" value="KAG8038999.1"/>
    <property type="molecule type" value="Genomic_DNA"/>
</dbReference>
<evidence type="ECO:0000313" key="8">
    <source>
        <dbReference type="EMBL" id="KAG8038999.1"/>
    </source>
</evidence>
<evidence type="ECO:0000256" key="4">
    <source>
        <dbReference type="ARBA" id="ARBA00038012"/>
    </source>
</evidence>
<name>A0A8J5R6A8_9HYME</name>
<gene>
    <name evidence="8" type="ORF">G9C98_003306</name>
</gene>
<evidence type="ECO:0000259" key="7">
    <source>
        <dbReference type="PROSITE" id="PS50035"/>
    </source>
</evidence>
<evidence type="ECO:0000256" key="2">
    <source>
        <dbReference type="ARBA" id="ARBA00022963"/>
    </source>
</evidence>
<protein>
    <recommendedName>
        <fullName evidence="5">Mitochondrial cardiolipin hydrolase</fullName>
    </recommendedName>
    <alternativeName>
        <fullName evidence="6">Mitochondrial phospholipase</fullName>
    </alternativeName>
</protein>
<dbReference type="PANTHER" id="PTHR43856">
    <property type="entry name" value="CARDIOLIPIN HYDROLASE"/>
    <property type="match status" value="1"/>
</dbReference>
<keyword evidence="1" id="KW-0378">Hydrolase</keyword>
<sequence>MINRLISITFCTGVGVLTTELCWRLWKSYKKAKACQEEQDENNKLISEVFFFAEDSMGCRSHASRKKACGSRCPINCINRIIYYMDNAKKTLDVCMYIVTCQEIINAISRAHKRKVNVRVIADASMSENSACGDQLTRLRRTGIKVRIQRSKASLMHHKFTVSDKHTLIYGSTNWTMQAFFGNYDGIIMTNQKQIVEPFNDEFDRIWEKLK</sequence>
<evidence type="ECO:0000313" key="9">
    <source>
        <dbReference type="Proteomes" id="UP000729913"/>
    </source>
</evidence>
<dbReference type="GO" id="GO:0016042">
    <property type="term" value="P:lipid catabolic process"/>
    <property type="evidence" value="ECO:0007669"/>
    <property type="project" value="UniProtKB-KW"/>
</dbReference>
<evidence type="ECO:0000256" key="1">
    <source>
        <dbReference type="ARBA" id="ARBA00022801"/>
    </source>
</evidence>
<evidence type="ECO:0000256" key="3">
    <source>
        <dbReference type="ARBA" id="ARBA00023098"/>
    </source>
</evidence>
<dbReference type="GO" id="GO:0016891">
    <property type="term" value="F:RNA endonuclease activity producing 5'-phosphomonoesters, hydrolytic mechanism"/>
    <property type="evidence" value="ECO:0007669"/>
    <property type="project" value="TreeGrafter"/>
</dbReference>